<name>A0A2J6RS48_HYAVF</name>
<dbReference type="Proteomes" id="UP000235786">
    <property type="component" value="Unassembled WGS sequence"/>
</dbReference>
<sequence length="638" mass="72447">YEALSWCWGKAAANQVLRIHNGYGVFGLRISSNLKNALRALRGTTGVRRLWIDAVCINQQDVRERNQQVARMDKIYGHASNVCIWLGEGDEDSKLALDFIKENLSNAWEFDSLIQDPKKAKHWGALISLMKRPWFSRRWVVQEISLSPRGGTLYCGRESIPWQEFSDAVSLLVEVETATRRLSDMLKVDETFRYIPDFVGDISSLGASLLVYTTSSLFHSSAGGARTPLSSLEHLVCRLSMFEVTQPRDTIYALLAISTDTRPSGSEQVQPSMAGKHTTTSAPRARLTKNLYTVDYKLPVVDVFKDFVEFCIRNGDPVRALDIICRPWAPALIDSHEEKEYSHRGPPPPPPPPGYIFLPSWISDLRGAAFEMEQHPTAGLRMERQNADPLVGMPDASRNRNYSAAGNVVLDPMRLKFVRWNSEASNYPRYSMFVPGFILDTVSSVEHPASNGNIPYRWLAAGRWLNTEQNPPDEFWRTLVADRGSMGRNAPSYFRRACKETMRFKPTNISAKGGYLDVKTLINDGGCTIVATFLRRVQEVIWNRSLMRTKRHHLGLVRDDVRPGFKICILYGCSVPVILEEISKEAYEISAERQKRRIEPRPTYYRLFGECYVHGMMSGEAIAFQHRNQIPTQVFDIR</sequence>
<keyword evidence="4" id="KW-1185">Reference proteome</keyword>
<accession>A0A2J6RS48</accession>
<dbReference type="PANTHER" id="PTHR24148">
    <property type="entry name" value="ANKYRIN REPEAT DOMAIN-CONTAINING PROTEIN 39 HOMOLOG-RELATED"/>
    <property type="match status" value="1"/>
</dbReference>
<feature type="region of interest" description="Disordered" evidence="1">
    <location>
        <begin position="262"/>
        <end position="281"/>
    </location>
</feature>
<protein>
    <submittedName>
        <fullName evidence="3">HET-domain-containing protein</fullName>
    </submittedName>
</protein>
<reference evidence="3 4" key="1">
    <citation type="submission" date="2016-04" db="EMBL/GenBank/DDBJ databases">
        <title>A degradative enzymes factory behind the ericoid mycorrhizal symbiosis.</title>
        <authorList>
            <consortium name="DOE Joint Genome Institute"/>
            <person name="Martino E."/>
            <person name="Morin E."/>
            <person name="Grelet G."/>
            <person name="Kuo A."/>
            <person name="Kohler A."/>
            <person name="Daghino S."/>
            <person name="Barry K."/>
            <person name="Choi C."/>
            <person name="Cichocki N."/>
            <person name="Clum A."/>
            <person name="Copeland A."/>
            <person name="Hainaut M."/>
            <person name="Haridas S."/>
            <person name="Labutti K."/>
            <person name="Lindquist E."/>
            <person name="Lipzen A."/>
            <person name="Khouja H.-R."/>
            <person name="Murat C."/>
            <person name="Ohm R."/>
            <person name="Olson A."/>
            <person name="Spatafora J."/>
            <person name="Veneault-Fourrey C."/>
            <person name="Henrissat B."/>
            <person name="Grigoriev I."/>
            <person name="Martin F."/>
            <person name="Perotto S."/>
        </authorList>
    </citation>
    <scope>NUCLEOTIDE SEQUENCE [LARGE SCALE GENOMIC DNA]</scope>
    <source>
        <strain evidence="3 4">F</strain>
    </source>
</reference>
<dbReference type="OrthoDB" id="3477286at2759"/>
<dbReference type="STRING" id="1149755.A0A2J6RS48"/>
<feature type="domain" description="Heterokaryon incompatibility" evidence="2">
    <location>
        <begin position="1"/>
        <end position="143"/>
    </location>
</feature>
<dbReference type="AlphaFoldDB" id="A0A2J6RS48"/>
<proteinExistence type="predicted"/>
<feature type="non-terminal residue" evidence="3">
    <location>
        <position position="638"/>
    </location>
</feature>
<dbReference type="InterPro" id="IPR052895">
    <property type="entry name" value="HetReg/Transcr_Mod"/>
</dbReference>
<dbReference type="EMBL" id="KZ613944">
    <property type="protein sequence ID" value="PMD41283.1"/>
    <property type="molecule type" value="Genomic_DNA"/>
</dbReference>
<evidence type="ECO:0000313" key="4">
    <source>
        <dbReference type="Proteomes" id="UP000235786"/>
    </source>
</evidence>
<evidence type="ECO:0000256" key="1">
    <source>
        <dbReference type="SAM" id="MobiDB-lite"/>
    </source>
</evidence>
<dbReference type="Pfam" id="PF06985">
    <property type="entry name" value="HET"/>
    <property type="match status" value="1"/>
</dbReference>
<dbReference type="PANTHER" id="PTHR24148:SF64">
    <property type="entry name" value="HETEROKARYON INCOMPATIBILITY DOMAIN-CONTAINING PROTEIN"/>
    <property type="match status" value="1"/>
</dbReference>
<evidence type="ECO:0000313" key="3">
    <source>
        <dbReference type="EMBL" id="PMD41283.1"/>
    </source>
</evidence>
<evidence type="ECO:0000259" key="2">
    <source>
        <dbReference type="Pfam" id="PF06985"/>
    </source>
</evidence>
<organism evidence="3 4">
    <name type="scientific">Hyaloscypha variabilis (strain UAMH 11265 / GT02V1 / F)</name>
    <name type="common">Meliniomyces variabilis</name>
    <dbReference type="NCBI Taxonomy" id="1149755"/>
    <lineage>
        <taxon>Eukaryota</taxon>
        <taxon>Fungi</taxon>
        <taxon>Dikarya</taxon>
        <taxon>Ascomycota</taxon>
        <taxon>Pezizomycotina</taxon>
        <taxon>Leotiomycetes</taxon>
        <taxon>Helotiales</taxon>
        <taxon>Hyaloscyphaceae</taxon>
        <taxon>Hyaloscypha</taxon>
        <taxon>Hyaloscypha variabilis</taxon>
    </lineage>
</organism>
<gene>
    <name evidence="3" type="ORF">L207DRAFT_397019</name>
</gene>
<dbReference type="InterPro" id="IPR010730">
    <property type="entry name" value="HET"/>
</dbReference>
<feature type="non-terminal residue" evidence="3">
    <location>
        <position position="1"/>
    </location>
</feature>